<dbReference type="AlphaFoldDB" id="A0A7E4W8N1"/>
<dbReference type="SUPFAM" id="SSF50985">
    <property type="entry name" value="RCC1/BLIP-II"/>
    <property type="match status" value="1"/>
</dbReference>
<sequence length="257" mass="28736">MDDITGSDATDHGESESMEAASEEEPMEVDEPVAAPKATKRRNPVDPWKEVRAVKSFRNATLPAPHDVVVQDEREWYVQEFSALTPQMLQQEVRGKSYIAGLYDGKVVFQGTFEGVPLTSALMSMAAVSPQVIFNDPTDPIIKIAGGRDHLVMLGLSGRLYTIGRANEGQLGQDPSRHRYRTPTPLNMRRRVLEDFVVSDSGRVKSHTPEVFFDHIEARGNVTIAWCKNRAFRCGTLDNGVVCSSTFKRCERLDRRV</sequence>
<feature type="region of interest" description="Disordered" evidence="1">
    <location>
        <begin position="1"/>
        <end position="44"/>
    </location>
</feature>
<dbReference type="PRINTS" id="PR00633">
    <property type="entry name" value="RCCNDNSATION"/>
</dbReference>
<protein>
    <submittedName>
        <fullName evidence="3">MMS1_N domain-containing protein</fullName>
    </submittedName>
</protein>
<dbReference type="WBParaSite" id="Pan_g8659.t1">
    <property type="protein sequence ID" value="Pan_g8659.t1"/>
    <property type="gene ID" value="Pan_g8659"/>
</dbReference>
<organism evidence="2 3">
    <name type="scientific">Panagrellus redivivus</name>
    <name type="common">Microworm</name>
    <dbReference type="NCBI Taxonomy" id="6233"/>
    <lineage>
        <taxon>Eukaryota</taxon>
        <taxon>Metazoa</taxon>
        <taxon>Ecdysozoa</taxon>
        <taxon>Nematoda</taxon>
        <taxon>Chromadorea</taxon>
        <taxon>Rhabditida</taxon>
        <taxon>Tylenchina</taxon>
        <taxon>Panagrolaimomorpha</taxon>
        <taxon>Panagrolaimoidea</taxon>
        <taxon>Panagrolaimidae</taxon>
        <taxon>Panagrellus</taxon>
    </lineage>
</organism>
<name>A0A7E4W8N1_PANRE</name>
<evidence type="ECO:0000313" key="3">
    <source>
        <dbReference type="WBParaSite" id="Pan_g8659.t1"/>
    </source>
</evidence>
<dbReference type="InterPro" id="IPR009091">
    <property type="entry name" value="RCC1/BLIP-II"/>
</dbReference>
<keyword evidence="2" id="KW-1185">Reference proteome</keyword>
<evidence type="ECO:0000256" key="1">
    <source>
        <dbReference type="SAM" id="MobiDB-lite"/>
    </source>
</evidence>
<dbReference type="InterPro" id="IPR000408">
    <property type="entry name" value="Reg_chr_condens"/>
</dbReference>
<evidence type="ECO:0000313" key="2">
    <source>
        <dbReference type="Proteomes" id="UP000492821"/>
    </source>
</evidence>
<proteinExistence type="predicted"/>
<feature type="compositionally biased region" description="Acidic residues" evidence="1">
    <location>
        <begin position="21"/>
        <end position="31"/>
    </location>
</feature>
<accession>A0A7E4W8N1</accession>
<dbReference type="Proteomes" id="UP000492821">
    <property type="component" value="Unassembled WGS sequence"/>
</dbReference>
<reference evidence="3" key="2">
    <citation type="submission" date="2020-10" db="UniProtKB">
        <authorList>
            <consortium name="WormBaseParasite"/>
        </authorList>
    </citation>
    <scope>IDENTIFICATION</scope>
</reference>
<reference evidence="2" key="1">
    <citation type="journal article" date="2013" name="Genetics">
        <title>The draft genome and transcriptome of Panagrellus redivivus are shaped by the harsh demands of a free-living lifestyle.</title>
        <authorList>
            <person name="Srinivasan J."/>
            <person name="Dillman A.R."/>
            <person name="Macchietto M.G."/>
            <person name="Heikkinen L."/>
            <person name="Lakso M."/>
            <person name="Fracchia K.M."/>
            <person name="Antoshechkin I."/>
            <person name="Mortazavi A."/>
            <person name="Wong G."/>
            <person name="Sternberg P.W."/>
        </authorList>
    </citation>
    <scope>NUCLEOTIDE SEQUENCE [LARGE SCALE GENOMIC DNA]</scope>
    <source>
        <strain evidence="2">MT8872</strain>
    </source>
</reference>
<dbReference type="Gene3D" id="2.130.10.30">
    <property type="entry name" value="Regulator of chromosome condensation 1/beta-lactamase-inhibitor protein II"/>
    <property type="match status" value="1"/>
</dbReference>
<dbReference type="Pfam" id="PF00415">
    <property type="entry name" value="RCC1"/>
    <property type="match status" value="1"/>
</dbReference>